<evidence type="ECO:0000313" key="2">
    <source>
        <dbReference type="EMBL" id="KAJ8788401.1"/>
    </source>
</evidence>
<evidence type="ECO:0000256" key="1">
    <source>
        <dbReference type="SAM" id="MobiDB-lite"/>
    </source>
</evidence>
<dbReference type="Proteomes" id="UP001159641">
    <property type="component" value="Unassembled WGS sequence"/>
</dbReference>
<sequence>MHSSTSARGPQVSPERFPELEAAASQPGQQLLTRALPGFPGPGPARRGPAAGWEDVGGAPIPEREASEGGGKKGGAAGEEEEEGKKERERERERGGRRCGRAEEEGGREERGAQLGPETSQPQRWRGSGKTQSRSKSGAALAGRGPSRSGARGLHTPASAVSGGAGQPRPEGGLSAWSFTPLPPSLPESAPKKKTKFVGESEVGNLSPRALKRPKAGTGNSLRKGRPGAVRFAAGVVGLGTPGQAALTQELRGSGF</sequence>
<feature type="compositionally biased region" description="Basic and acidic residues" evidence="1">
    <location>
        <begin position="83"/>
        <end position="112"/>
    </location>
</feature>
<reference evidence="2 3" key="1">
    <citation type="submission" date="2022-11" db="EMBL/GenBank/DDBJ databases">
        <title>Whole genome sequence of Eschrichtius robustus ER-17-0199.</title>
        <authorList>
            <person name="Bruniche-Olsen A."/>
            <person name="Black A.N."/>
            <person name="Fields C.J."/>
            <person name="Walden K."/>
            <person name="Dewoody J.A."/>
        </authorList>
    </citation>
    <scope>NUCLEOTIDE SEQUENCE [LARGE SCALE GENOMIC DNA]</scope>
    <source>
        <strain evidence="2">ER-17-0199</strain>
        <tissue evidence="2">Blubber</tissue>
    </source>
</reference>
<organism evidence="2 3">
    <name type="scientific">Eschrichtius robustus</name>
    <name type="common">California gray whale</name>
    <name type="synonym">Eschrichtius gibbosus</name>
    <dbReference type="NCBI Taxonomy" id="9764"/>
    <lineage>
        <taxon>Eukaryota</taxon>
        <taxon>Metazoa</taxon>
        <taxon>Chordata</taxon>
        <taxon>Craniata</taxon>
        <taxon>Vertebrata</taxon>
        <taxon>Euteleostomi</taxon>
        <taxon>Mammalia</taxon>
        <taxon>Eutheria</taxon>
        <taxon>Laurasiatheria</taxon>
        <taxon>Artiodactyla</taxon>
        <taxon>Whippomorpha</taxon>
        <taxon>Cetacea</taxon>
        <taxon>Mysticeti</taxon>
        <taxon>Eschrichtiidae</taxon>
        <taxon>Eschrichtius</taxon>
    </lineage>
</organism>
<dbReference type="EMBL" id="JAIQCJ010001624">
    <property type="protein sequence ID" value="KAJ8788401.1"/>
    <property type="molecule type" value="Genomic_DNA"/>
</dbReference>
<protein>
    <submittedName>
        <fullName evidence="2">Uncharacterized protein</fullName>
    </submittedName>
</protein>
<feature type="compositionally biased region" description="Basic and acidic residues" evidence="1">
    <location>
        <begin position="62"/>
        <end position="71"/>
    </location>
</feature>
<gene>
    <name evidence="2" type="ORF">J1605_000457</name>
</gene>
<keyword evidence="3" id="KW-1185">Reference proteome</keyword>
<feature type="compositionally biased region" description="Polar residues" evidence="1">
    <location>
        <begin position="117"/>
        <end position="136"/>
    </location>
</feature>
<comment type="caution">
    <text evidence="2">The sequence shown here is derived from an EMBL/GenBank/DDBJ whole genome shotgun (WGS) entry which is preliminary data.</text>
</comment>
<feature type="compositionally biased region" description="Low complexity" evidence="1">
    <location>
        <begin position="137"/>
        <end position="154"/>
    </location>
</feature>
<evidence type="ECO:0000313" key="3">
    <source>
        <dbReference type="Proteomes" id="UP001159641"/>
    </source>
</evidence>
<feature type="region of interest" description="Disordered" evidence="1">
    <location>
        <begin position="1"/>
        <end position="227"/>
    </location>
</feature>
<proteinExistence type="predicted"/>
<name>A0AB34H9G0_ESCRO</name>
<dbReference type="AlphaFoldDB" id="A0AB34H9G0"/>
<feature type="compositionally biased region" description="Low complexity" evidence="1">
    <location>
        <begin position="34"/>
        <end position="52"/>
    </location>
</feature>
<accession>A0AB34H9G0</accession>